<dbReference type="OrthoDB" id="516291at2"/>
<dbReference type="Proteomes" id="UP000185557">
    <property type="component" value="Unassembled WGS sequence"/>
</dbReference>
<sequence>MFSESSLAPRYCLDDESPWLRGIDPLRRYWICVNGDPRSLRMMSGLVTQSEAAFKQAIRSFRSLAIGQELTLPAGLSDRLTIHCVAENCYAIADCSTGAEVWHLFDTESLESLLLTAHPDWQCAPQHLNLGRSLLTAAWGQPSVPRAA</sequence>
<proteinExistence type="predicted"/>
<evidence type="ECO:0000313" key="1">
    <source>
        <dbReference type="EMBL" id="OKH47882.1"/>
    </source>
</evidence>
<dbReference type="EMBL" id="MRCG01000008">
    <property type="protein sequence ID" value="OKH47882.1"/>
    <property type="molecule type" value="Genomic_DNA"/>
</dbReference>
<keyword evidence="2" id="KW-1185">Reference proteome</keyword>
<dbReference type="AlphaFoldDB" id="A0A1U7J5B5"/>
<evidence type="ECO:0000313" key="2">
    <source>
        <dbReference type="Proteomes" id="UP000185557"/>
    </source>
</evidence>
<name>A0A1U7J5B5_9CYAN</name>
<accession>A0A1U7J5B5</accession>
<dbReference type="RefSeq" id="WP_073608842.1">
    <property type="nucleotide sequence ID" value="NZ_MRCG01000008.1"/>
</dbReference>
<comment type="caution">
    <text evidence="1">The sequence shown here is derived from an EMBL/GenBank/DDBJ whole genome shotgun (WGS) entry which is preliminary data.</text>
</comment>
<dbReference type="STRING" id="549789.NIES30_12815"/>
<protein>
    <submittedName>
        <fullName evidence="1">Uncharacterized protein</fullName>
    </submittedName>
</protein>
<organism evidence="1 2">
    <name type="scientific">Phormidium tenue NIES-30</name>
    <dbReference type="NCBI Taxonomy" id="549789"/>
    <lineage>
        <taxon>Bacteria</taxon>
        <taxon>Bacillati</taxon>
        <taxon>Cyanobacteriota</taxon>
        <taxon>Cyanophyceae</taxon>
        <taxon>Oscillatoriophycideae</taxon>
        <taxon>Oscillatoriales</taxon>
        <taxon>Oscillatoriaceae</taxon>
        <taxon>Phormidium</taxon>
    </lineage>
</organism>
<reference evidence="1 2" key="1">
    <citation type="submission" date="2016-11" db="EMBL/GenBank/DDBJ databases">
        <title>Draft Genome Sequences of Nine Cyanobacterial Strains from Diverse Habitats.</title>
        <authorList>
            <person name="Zhu T."/>
            <person name="Hou S."/>
            <person name="Lu X."/>
            <person name="Hess W.R."/>
        </authorList>
    </citation>
    <scope>NUCLEOTIDE SEQUENCE [LARGE SCALE GENOMIC DNA]</scope>
    <source>
        <strain evidence="1 2">NIES-30</strain>
    </source>
</reference>
<gene>
    <name evidence="1" type="ORF">NIES30_12815</name>
</gene>